<reference evidence="2 3" key="1">
    <citation type="journal article" date="2020" name="Insects">
        <title>Bacteria Belonging to Pseudomonas typographi sp. nov. from the Bark Beetle Ips typographus Have Genomic Potential to Aid in the Host Ecology.</title>
        <authorList>
            <person name="Peral-Aranega E."/>
            <person name="Saati-Santamaria Z."/>
            <person name="Kolarik M."/>
            <person name="Rivas R."/>
            <person name="Garcia-Fraile P."/>
        </authorList>
    </citation>
    <scope>NUCLEOTIDE SEQUENCE [LARGE SCALE GENOMIC DNA]</scope>
    <source>
        <strain evidence="2 3">CA3A</strain>
    </source>
</reference>
<dbReference type="InterPro" id="IPR000639">
    <property type="entry name" value="Epox_hydrolase-like"/>
</dbReference>
<feature type="domain" description="AB hydrolase-1" evidence="1">
    <location>
        <begin position="26"/>
        <end position="260"/>
    </location>
</feature>
<dbReference type="PANTHER" id="PTHR43689">
    <property type="entry name" value="HYDROLASE"/>
    <property type="match status" value="1"/>
</dbReference>
<organism evidence="2 3">
    <name type="scientific">Pseudomonas typographi</name>
    <dbReference type="NCBI Taxonomy" id="2715964"/>
    <lineage>
        <taxon>Bacteria</taxon>
        <taxon>Pseudomonadati</taxon>
        <taxon>Pseudomonadota</taxon>
        <taxon>Gammaproteobacteria</taxon>
        <taxon>Pseudomonadales</taxon>
        <taxon>Pseudomonadaceae</taxon>
        <taxon>Pseudomonas</taxon>
    </lineage>
</organism>
<gene>
    <name evidence="2" type="ORF">HAQ05_26400</name>
</gene>
<name>A0ABR7Z9J3_9PSED</name>
<dbReference type="Pfam" id="PF00561">
    <property type="entry name" value="Abhydrolase_1"/>
    <property type="match status" value="1"/>
</dbReference>
<dbReference type="InterPro" id="IPR000073">
    <property type="entry name" value="AB_hydrolase_1"/>
</dbReference>
<dbReference type="EMBL" id="JAAOCA010000057">
    <property type="protein sequence ID" value="MBD1602215.1"/>
    <property type="molecule type" value="Genomic_DNA"/>
</dbReference>
<evidence type="ECO:0000313" key="3">
    <source>
        <dbReference type="Proteomes" id="UP000805841"/>
    </source>
</evidence>
<keyword evidence="3" id="KW-1185">Reference proteome</keyword>
<proteinExistence type="predicted"/>
<protein>
    <submittedName>
        <fullName evidence="2">Alpha/beta fold hydrolase</fullName>
    </submittedName>
</protein>
<comment type="caution">
    <text evidence="2">The sequence shown here is derived from an EMBL/GenBank/DDBJ whole genome shotgun (WGS) entry which is preliminary data.</text>
</comment>
<dbReference type="InterPro" id="IPR029058">
    <property type="entry name" value="AB_hydrolase_fold"/>
</dbReference>
<dbReference type="SUPFAM" id="SSF53474">
    <property type="entry name" value="alpha/beta-Hydrolases"/>
    <property type="match status" value="1"/>
</dbReference>
<dbReference type="Proteomes" id="UP000805841">
    <property type="component" value="Unassembled WGS sequence"/>
</dbReference>
<sequence length="275" mass="29063">MTMQPIQYPLLVDNTLTRVIEAGSGPAVVFVHGLGARCDRWSGTVSRIGAAGYRAVTFDLPGHGLAAKGDLHAPGDVPGLARYLVALLDTLGIEQAVLVGTSLGGHIGAYAATLIPERVPGLMLVGALGIAPLSMEAARGIQRSVKATSREEIQGKLKFVIADDALVTDALIDEEWRINNSPGANASFVRMGNYVVDGLEHDYVAKQLAALYPADNIRLVWGAEDRAVPVSVGEQCRDLLGGAELLLIESAGHAPYFEKPAAFDPPLLAFLATLY</sequence>
<evidence type="ECO:0000313" key="2">
    <source>
        <dbReference type="EMBL" id="MBD1602215.1"/>
    </source>
</evidence>
<dbReference type="Gene3D" id="3.40.50.1820">
    <property type="entry name" value="alpha/beta hydrolase"/>
    <property type="match status" value="1"/>
</dbReference>
<dbReference type="PANTHER" id="PTHR43689:SF8">
    <property type="entry name" value="ALPHA_BETA-HYDROLASES SUPERFAMILY PROTEIN"/>
    <property type="match status" value="1"/>
</dbReference>
<keyword evidence="2" id="KW-0378">Hydrolase</keyword>
<evidence type="ECO:0000259" key="1">
    <source>
        <dbReference type="Pfam" id="PF00561"/>
    </source>
</evidence>
<dbReference type="GO" id="GO:0016787">
    <property type="term" value="F:hydrolase activity"/>
    <property type="evidence" value="ECO:0007669"/>
    <property type="project" value="UniProtKB-KW"/>
</dbReference>
<accession>A0ABR7Z9J3</accession>
<dbReference type="PRINTS" id="PR00412">
    <property type="entry name" value="EPOXHYDRLASE"/>
</dbReference>
<dbReference type="PRINTS" id="PR00111">
    <property type="entry name" value="ABHYDROLASE"/>
</dbReference>